<protein>
    <submittedName>
        <fullName evidence="1">Uncharacterized protein</fullName>
    </submittedName>
</protein>
<sequence>MIKKTDILALFYISNCL</sequence>
<evidence type="ECO:0000313" key="1">
    <source>
        <dbReference type="EMBL" id="JAH31807.1"/>
    </source>
</evidence>
<reference evidence="1" key="1">
    <citation type="submission" date="2014-11" db="EMBL/GenBank/DDBJ databases">
        <authorList>
            <person name="Amaro Gonzalez C."/>
        </authorList>
    </citation>
    <scope>NUCLEOTIDE SEQUENCE</scope>
</reference>
<reference evidence="1" key="2">
    <citation type="journal article" date="2015" name="Fish Shellfish Immunol.">
        <title>Early steps in the European eel (Anguilla anguilla)-Vibrio vulnificus interaction in the gills: Role of the RtxA13 toxin.</title>
        <authorList>
            <person name="Callol A."/>
            <person name="Pajuelo D."/>
            <person name="Ebbesson L."/>
            <person name="Teles M."/>
            <person name="MacKenzie S."/>
            <person name="Amaro C."/>
        </authorList>
    </citation>
    <scope>NUCLEOTIDE SEQUENCE</scope>
</reference>
<dbReference type="AlphaFoldDB" id="A0A0E9RSK7"/>
<accession>A0A0E9RSK7</accession>
<organism evidence="1">
    <name type="scientific">Anguilla anguilla</name>
    <name type="common">European freshwater eel</name>
    <name type="synonym">Muraena anguilla</name>
    <dbReference type="NCBI Taxonomy" id="7936"/>
    <lineage>
        <taxon>Eukaryota</taxon>
        <taxon>Metazoa</taxon>
        <taxon>Chordata</taxon>
        <taxon>Craniata</taxon>
        <taxon>Vertebrata</taxon>
        <taxon>Euteleostomi</taxon>
        <taxon>Actinopterygii</taxon>
        <taxon>Neopterygii</taxon>
        <taxon>Teleostei</taxon>
        <taxon>Anguilliformes</taxon>
        <taxon>Anguillidae</taxon>
        <taxon>Anguilla</taxon>
    </lineage>
</organism>
<dbReference type="EMBL" id="GBXM01076770">
    <property type="protein sequence ID" value="JAH31807.1"/>
    <property type="molecule type" value="Transcribed_RNA"/>
</dbReference>
<name>A0A0E9RSK7_ANGAN</name>
<proteinExistence type="predicted"/>